<dbReference type="AlphaFoldDB" id="A0A2N3PQU0"/>
<proteinExistence type="predicted"/>
<dbReference type="Pfam" id="PF13467">
    <property type="entry name" value="RHH_4"/>
    <property type="match status" value="1"/>
</dbReference>
<dbReference type="InterPro" id="IPR027373">
    <property type="entry name" value="RHH_dom"/>
</dbReference>
<evidence type="ECO:0000313" key="3">
    <source>
        <dbReference type="Proteomes" id="UP000233293"/>
    </source>
</evidence>
<name>A0A2N3PQU0_9PROT</name>
<dbReference type="Proteomes" id="UP000233293">
    <property type="component" value="Unassembled WGS sequence"/>
</dbReference>
<comment type="caution">
    <text evidence="2">The sequence shown here is derived from an EMBL/GenBank/DDBJ whole genome shotgun (WGS) entry which is preliminary data.</text>
</comment>
<dbReference type="Gene3D" id="1.10.3990.20">
    <property type="entry name" value="protein bp1543"/>
    <property type="match status" value="1"/>
</dbReference>
<dbReference type="EMBL" id="PIUM01000027">
    <property type="protein sequence ID" value="PKU22771.1"/>
    <property type="molecule type" value="Genomic_DNA"/>
</dbReference>
<keyword evidence="3" id="KW-1185">Reference proteome</keyword>
<gene>
    <name evidence="2" type="ORF">CWS72_20070</name>
</gene>
<feature type="domain" description="Ribbon-helix-helix" evidence="1">
    <location>
        <begin position="32"/>
        <end position="94"/>
    </location>
</feature>
<evidence type="ECO:0000313" key="2">
    <source>
        <dbReference type="EMBL" id="PKU22771.1"/>
    </source>
</evidence>
<sequence>MPFGKRIDINSRNGRHPLREEWKVAMVVSSLRNRNVTIGGRRTSMKLEPGMWDALDEICCRESMAIHDICTRIAKDHKGYNLTAATRAFILAYFRAAATEDGHLGAGHGLIGDQRGRVDRKLAPRMAIGTPGGASLPINRRMAGG</sequence>
<evidence type="ECO:0000259" key="1">
    <source>
        <dbReference type="Pfam" id="PF13467"/>
    </source>
</evidence>
<protein>
    <recommendedName>
        <fullName evidence="1">Ribbon-helix-helix domain-containing protein</fullName>
    </recommendedName>
</protein>
<reference evidence="3" key="1">
    <citation type="submission" date="2017-12" db="EMBL/GenBank/DDBJ databases">
        <title>Draft genome sequence of Telmatospirillum siberiense 26-4b1T, an acidotolerant peatland alphaproteobacterium potentially involved in sulfur cycling.</title>
        <authorList>
            <person name="Hausmann B."/>
            <person name="Pjevac P."/>
            <person name="Schreck K."/>
            <person name="Herbold C.W."/>
            <person name="Daims H."/>
            <person name="Wagner M."/>
            <person name="Pester M."/>
            <person name="Loy A."/>
        </authorList>
    </citation>
    <scope>NUCLEOTIDE SEQUENCE [LARGE SCALE GENOMIC DNA]</scope>
    <source>
        <strain evidence="3">26-4b1</strain>
    </source>
</reference>
<accession>A0A2N3PQU0</accession>
<organism evidence="2 3">
    <name type="scientific">Telmatospirillum siberiense</name>
    <dbReference type="NCBI Taxonomy" id="382514"/>
    <lineage>
        <taxon>Bacteria</taxon>
        <taxon>Pseudomonadati</taxon>
        <taxon>Pseudomonadota</taxon>
        <taxon>Alphaproteobacteria</taxon>
        <taxon>Rhodospirillales</taxon>
        <taxon>Rhodospirillaceae</taxon>
        <taxon>Telmatospirillum</taxon>
    </lineage>
</organism>
<dbReference type="InterPro" id="IPR038268">
    <property type="entry name" value="RHH_sf"/>
</dbReference>